<keyword evidence="3 6" id="KW-0645">Protease</keyword>
<comment type="caution">
    <text evidence="9">The sequence shown here is derived from an EMBL/GenBank/DDBJ whole genome shotgun (WGS) entry which is preliminary data.</text>
</comment>
<keyword evidence="2 6" id="KW-0031">Aminopeptidase</keyword>
<evidence type="ECO:0000256" key="6">
    <source>
        <dbReference type="HAMAP-Rule" id="MF_01974"/>
    </source>
</evidence>
<protein>
    <recommendedName>
        <fullName evidence="6 7">Methionine aminopeptidase</fullName>
        <shortName evidence="6">MAP</shortName>
        <shortName evidence="6">MetAP</shortName>
        <ecNumber evidence="6 7">3.4.11.18</ecNumber>
    </recommendedName>
    <alternativeName>
        <fullName evidence="6">Peptidase M</fullName>
    </alternativeName>
</protein>
<feature type="binding site" evidence="6">
    <location>
        <position position="94"/>
    </location>
    <ligand>
        <name>a divalent metal cation</name>
        <dbReference type="ChEBI" id="CHEBI:60240"/>
        <label>1</label>
    </ligand>
</feature>
<evidence type="ECO:0000256" key="5">
    <source>
        <dbReference type="ARBA" id="ARBA00022801"/>
    </source>
</evidence>
<evidence type="ECO:0000259" key="8">
    <source>
        <dbReference type="Pfam" id="PF00557"/>
    </source>
</evidence>
<evidence type="ECO:0000256" key="2">
    <source>
        <dbReference type="ARBA" id="ARBA00022438"/>
    </source>
</evidence>
<evidence type="ECO:0000256" key="1">
    <source>
        <dbReference type="ARBA" id="ARBA00002521"/>
    </source>
</evidence>
<feature type="domain" description="Peptidase M24" evidence="8">
    <location>
        <begin position="11"/>
        <end position="243"/>
    </location>
</feature>
<comment type="function">
    <text evidence="1 6">Removes the N-terminal methionine from nascent proteins. The N-terminal methionine is often cleaved when the second residue in the primary sequence is small and uncharged (Met-Ala-, Cys, Gly, Pro, Ser, Thr, or Val). Requires deformylation of the N(alpha)-formylated initiator methionine before it can be hydrolyzed.</text>
</comment>
<evidence type="ECO:0000313" key="9">
    <source>
        <dbReference type="EMBL" id="PJE69139.1"/>
    </source>
</evidence>
<dbReference type="EC" id="3.4.11.18" evidence="6 7"/>
<feature type="binding site" evidence="6">
    <location>
        <position position="105"/>
    </location>
    <ligand>
        <name>a divalent metal cation</name>
        <dbReference type="ChEBI" id="CHEBI:60240"/>
        <label>2</label>
        <note>catalytic</note>
    </ligand>
</feature>
<feature type="binding site" evidence="6">
    <location>
        <position position="236"/>
    </location>
    <ligand>
        <name>a divalent metal cation</name>
        <dbReference type="ChEBI" id="CHEBI:60240"/>
        <label>1</label>
    </ligand>
</feature>
<feature type="binding site" evidence="6">
    <location>
        <position position="177"/>
    </location>
    <ligand>
        <name>substrate</name>
    </ligand>
</feature>
<dbReference type="GO" id="GO:0004239">
    <property type="term" value="F:initiator methionyl aminopeptidase activity"/>
    <property type="evidence" value="ECO:0007669"/>
    <property type="project" value="UniProtKB-UniRule"/>
</dbReference>
<dbReference type="PRINTS" id="PR00599">
    <property type="entry name" value="MAPEPTIDASE"/>
</dbReference>
<organism evidence="9 10">
    <name type="scientific">Candidatus Shapirobacteria bacterium CG10_big_fil_rev_8_21_14_0_10_38_14</name>
    <dbReference type="NCBI Taxonomy" id="1974483"/>
    <lineage>
        <taxon>Bacteria</taxon>
        <taxon>Candidatus Shapironibacteriota</taxon>
    </lineage>
</organism>
<feature type="binding site" evidence="6">
    <location>
        <position position="77"/>
    </location>
    <ligand>
        <name>substrate</name>
    </ligand>
</feature>
<dbReference type="AlphaFoldDB" id="A0A2M8L5M9"/>
<evidence type="ECO:0000256" key="4">
    <source>
        <dbReference type="ARBA" id="ARBA00022723"/>
    </source>
</evidence>
<name>A0A2M8L5M9_9BACT</name>
<dbReference type="PANTHER" id="PTHR43330">
    <property type="entry name" value="METHIONINE AMINOPEPTIDASE"/>
    <property type="match status" value="1"/>
</dbReference>
<dbReference type="EMBL" id="PFEL01000053">
    <property type="protein sequence ID" value="PJE69139.1"/>
    <property type="molecule type" value="Genomic_DNA"/>
</dbReference>
<comment type="cofactor">
    <cofactor evidence="6">
        <name>Co(2+)</name>
        <dbReference type="ChEBI" id="CHEBI:48828"/>
    </cofactor>
    <cofactor evidence="6">
        <name>Zn(2+)</name>
        <dbReference type="ChEBI" id="CHEBI:29105"/>
    </cofactor>
    <cofactor evidence="6">
        <name>Mn(2+)</name>
        <dbReference type="ChEBI" id="CHEBI:29035"/>
    </cofactor>
    <cofactor evidence="6">
        <name>Fe(2+)</name>
        <dbReference type="ChEBI" id="CHEBI:29033"/>
    </cofactor>
    <text evidence="6">Binds 2 divalent metal cations per subunit. Has a high-affinity and a low affinity metal-binding site. The true nature of the physiological cofactor is under debate. The enzyme is active with cobalt, zinc, manganese or divalent iron ions. Most likely, methionine aminopeptidases function as mononuclear Fe(2+)-metalloproteases under physiological conditions, and the catalytically relevant metal-binding site has been assigned to the histidine-containing high-affinity site.</text>
</comment>
<reference evidence="10" key="1">
    <citation type="submission" date="2017-09" db="EMBL/GenBank/DDBJ databases">
        <title>Depth-based differentiation of microbial function through sediment-hosted aquifers and enrichment of novel symbionts in the deep terrestrial subsurface.</title>
        <authorList>
            <person name="Probst A.J."/>
            <person name="Ladd B."/>
            <person name="Jarett J.K."/>
            <person name="Geller-Mcgrath D.E."/>
            <person name="Sieber C.M.K."/>
            <person name="Emerson J.B."/>
            <person name="Anantharaman K."/>
            <person name="Thomas B.C."/>
            <person name="Malmstrom R."/>
            <person name="Stieglmeier M."/>
            <person name="Klingl A."/>
            <person name="Woyke T."/>
            <person name="Ryan C.M."/>
            <person name="Banfield J.F."/>
        </authorList>
    </citation>
    <scope>NUCLEOTIDE SEQUENCE [LARGE SCALE GENOMIC DNA]</scope>
</reference>
<dbReference type="GO" id="GO:0046872">
    <property type="term" value="F:metal ion binding"/>
    <property type="evidence" value="ECO:0007669"/>
    <property type="project" value="UniProtKB-UniRule"/>
</dbReference>
<dbReference type="SUPFAM" id="SSF55920">
    <property type="entry name" value="Creatinase/aminopeptidase"/>
    <property type="match status" value="1"/>
</dbReference>
<feature type="binding site" evidence="6">
    <location>
        <position position="105"/>
    </location>
    <ligand>
        <name>a divalent metal cation</name>
        <dbReference type="ChEBI" id="CHEBI:60240"/>
        <label>1</label>
    </ligand>
</feature>
<dbReference type="Proteomes" id="UP000229500">
    <property type="component" value="Unassembled WGS sequence"/>
</dbReference>
<comment type="catalytic activity">
    <reaction evidence="6 7">
        <text>Release of N-terminal amino acids, preferentially methionine, from peptides and arylamides.</text>
        <dbReference type="EC" id="3.4.11.18"/>
    </reaction>
</comment>
<comment type="subunit">
    <text evidence="6">Monomer.</text>
</comment>
<sequence>MIPIKSDREIEIMKEGGKRLAWVFSQVSKKIKPGVSLRKLDQLAEILIKKQGGLPSFKQVRNYHWTTCINVNEGVVHGIPSGYQLKTNDLISLDMGMLFKGLHTDMARTLWVRNSKFQISNSKFLAAGKSALKVAIKAAKAGNRVGHISQIIEREIKKAGFNPVRELTGHGVGKELHEEPQIPCFLASKIEETPLLKAGMGLAVEVIYTQGEPDLMIDEDGWTLKTDDGKLAGLFEDTLIITKELPLILTDR</sequence>
<dbReference type="InterPro" id="IPR036005">
    <property type="entry name" value="Creatinase/aminopeptidase-like"/>
</dbReference>
<dbReference type="InterPro" id="IPR002467">
    <property type="entry name" value="Pept_M24A_MAP1"/>
</dbReference>
<keyword evidence="4 6" id="KW-0479">Metal-binding</keyword>
<gene>
    <name evidence="6 9" type="primary">map</name>
    <name evidence="9" type="ORF">COU96_01270</name>
</gene>
<dbReference type="HAMAP" id="MF_01974">
    <property type="entry name" value="MetAP_1"/>
    <property type="match status" value="1"/>
</dbReference>
<proteinExistence type="inferred from homology"/>
<dbReference type="GO" id="GO:0070006">
    <property type="term" value="F:metalloaminopeptidase activity"/>
    <property type="evidence" value="ECO:0007669"/>
    <property type="project" value="UniProtKB-UniRule"/>
</dbReference>
<dbReference type="Gene3D" id="3.90.230.10">
    <property type="entry name" value="Creatinase/methionine aminopeptidase superfamily"/>
    <property type="match status" value="1"/>
</dbReference>
<dbReference type="InterPro" id="IPR001714">
    <property type="entry name" value="Pept_M24_MAP"/>
</dbReference>
<feature type="binding site" evidence="6">
    <location>
        <position position="236"/>
    </location>
    <ligand>
        <name>a divalent metal cation</name>
        <dbReference type="ChEBI" id="CHEBI:60240"/>
        <label>2</label>
        <note>catalytic</note>
    </ligand>
</feature>
<dbReference type="Pfam" id="PF00557">
    <property type="entry name" value="Peptidase_M24"/>
    <property type="match status" value="1"/>
</dbReference>
<evidence type="ECO:0000313" key="10">
    <source>
        <dbReference type="Proteomes" id="UP000229500"/>
    </source>
</evidence>
<comment type="similarity">
    <text evidence="6">Belongs to the peptidase M24A family. Methionine aminopeptidase type 1 subfamily.</text>
</comment>
<feature type="binding site" evidence="6">
    <location>
        <position position="170"/>
    </location>
    <ligand>
        <name>a divalent metal cation</name>
        <dbReference type="ChEBI" id="CHEBI:60240"/>
        <label>2</label>
        <note>catalytic</note>
    </ligand>
</feature>
<dbReference type="InterPro" id="IPR000994">
    <property type="entry name" value="Pept_M24"/>
</dbReference>
<dbReference type="GO" id="GO:0005829">
    <property type="term" value="C:cytosol"/>
    <property type="evidence" value="ECO:0007669"/>
    <property type="project" value="TreeGrafter"/>
</dbReference>
<dbReference type="GO" id="GO:0006508">
    <property type="term" value="P:proteolysis"/>
    <property type="evidence" value="ECO:0007669"/>
    <property type="project" value="UniProtKB-KW"/>
</dbReference>
<dbReference type="PANTHER" id="PTHR43330:SF27">
    <property type="entry name" value="METHIONINE AMINOPEPTIDASE"/>
    <property type="match status" value="1"/>
</dbReference>
<accession>A0A2M8L5M9</accession>
<evidence type="ECO:0000256" key="7">
    <source>
        <dbReference type="RuleBase" id="RU003653"/>
    </source>
</evidence>
<feature type="binding site" evidence="6">
    <location>
        <position position="205"/>
    </location>
    <ligand>
        <name>a divalent metal cation</name>
        <dbReference type="ChEBI" id="CHEBI:60240"/>
        <label>2</label>
        <note>catalytic</note>
    </ligand>
</feature>
<dbReference type="NCBIfam" id="TIGR00500">
    <property type="entry name" value="met_pdase_I"/>
    <property type="match status" value="1"/>
</dbReference>
<keyword evidence="5 6" id="KW-0378">Hydrolase</keyword>
<evidence type="ECO:0000256" key="3">
    <source>
        <dbReference type="ARBA" id="ARBA00022670"/>
    </source>
</evidence>